<name>A0A4E0RKY9_9GAMM</name>
<dbReference type="InterPro" id="IPR004843">
    <property type="entry name" value="Calcineurin-like_PHP"/>
</dbReference>
<comment type="caution">
    <text evidence="7">The sequence shown here is derived from an EMBL/GenBank/DDBJ whole genome shotgun (WGS) entry which is preliminary data.</text>
</comment>
<evidence type="ECO:0000313" key="7">
    <source>
        <dbReference type="EMBL" id="TGO03616.1"/>
    </source>
</evidence>
<dbReference type="EMBL" id="JSZA02000009">
    <property type="protein sequence ID" value="TGO03616.1"/>
    <property type="molecule type" value="Genomic_DNA"/>
</dbReference>
<feature type="domain" description="Calcineurin-like phosphoesterase" evidence="6">
    <location>
        <begin position="2"/>
        <end position="135"/>
    </location>
</feature>
<comment type="catalytic activity">
    <reaction evidence="4 5">
        <text>P(1),P(4)-bis(5'-adenosyl) tetraphosphate + H2O = 2 ADP + 2 H(+)</text>
        <dbReference type="Rhea" id="RHEA:24252"/>
        <dbReference type="ChEBI" id="CHEBI:15377"/>
        <dbReference type="ChEBI" id="CHEBI:15378"/>
        <dbReference type="ChEBI" id="CHEBI:58141"/>
        <dbReference type="ChEBI" id="CHEBI:456216"/>
        <dbReference type="EC" id="3.6.1.41"/>
    </reaction>
</comment>
<comment type="similarity">
    <text evidence="2 5">Belongs to the Ap4A hydrolase family.</text>
</comment>
<dbReference type="NCBIfam" id="TIGR00668">
    <property type="entry name" value="apaH"/>
    <property type="match status" value="1"/>
</dbReference>
<dbReference type="NCBIfam" id="NF001204">
    <property type="entry name" value="PRK00166.1"/>
    <property type="match status" value="1"/>
</dbReference>
<dbReference type="Pfam" id="PF00149">
    <property type="entry name" value="Metallophos"/>
    <property type="match status" value="1"/>
</dbReference>
<dbReference type="PIRSF" id="PIRSF000903">
    <property type="entry name" value="B5n-ttraPtase_sm"/>
    <property type="match status" value="1"/>
</dbReference>
<dbReference type="InterPro" id="IPR004617">
    <property type="entry name" value="ApaH"/>
</dbReference>
<accession>A0A4E0RKY9</accession>
<sequence length="277" mass="31733">MSTYAIGDIQGCYTELQQLLELIHFNPSQDVLWCTGDLVNRGPQSLEVLRYIKKLKERAIVVLGNHDLHLLAVAYGNTGYLKPGDTLTPILEAPDREELLEWLRHRPFLHHDPELGFTLIHAGLPPQWDLLQARQCASEVEKALSGQKYREYLANLYGNEPKKWSEKLTGWDRLRFITNCLTRLRYCNAKGKLAMKKKAAPSFYLNDEDKPWFWWPHRATRNQQIIFGHWSTLGYYAENGVYALDTGCLWGGALTALRLEDKQVFSLPCAGECTPGE</sequence>
<keyword evidence="8" id="KW-1185">Reference proteome</keyword>
<reference evidence="7 8" key="1">
    <citation type="journal article" date="2016" name="Front. Microbiol.">
        <title>Single-Cell (Meta-)Genomics of a Dimorphic Candidatus Thiomargarita nelsonii Reveals Genomic Plasticity.</title>
        <authorList>
            <person name="Flood B.E."/>
            <person name="Fliss P."/>
            <person name="Jones D.S."/>
            <person name="Dick G.J."/>
            <person name="Jain S."/>
            <person name="Kaster A.K."/>
            <person name="Winkel M."/>
            <person name="Mussmann M."/>
            <person name="Bailey J."/>
        </authorList>
    </citation>
    <scope>NUCLEOTIDE SEQUENCE [LARGE SCALE GENOMIC DNA]</scope>
    <source>
        <strain evidence="7">Hydrate Ridge</strain>
    </source>
</reference>
<dbReference type="SUPFAM" id="SSF56300">
    <property type="entry name" value="Metallo-dependent phosphatases"/>
    <property type="match status" value="1"/>
</dbReference>
<comment type="function">
    <text evidence="1 5">Hydrolyzes diadenosine 5',5'''-P1,P4-tetraphosphate to yield ADP.</text>
</comment>
<dbReference type="CDD" id="cd07422">
    <property type="entry name" value="MPP_ApaH"/>
    <property type="match status" value="1"/>
</dbReference>
<dbReference type="Gene3D" id="3.60.21.10">
    <property type="match status" value="1"/>
</dbReference>
<dbReference type="PANTHER" id="PTHR40942:SF4">
    <property type="entry name" value="CYTOCHROME C5"/>
    <property type="match status" value="1"/>
</dbReference>
<gene>
    <name evidence="5" type="primary">apaH</name>
    <name evidence="7" type="ORF">PN36_03170</name>
</gene>
<evidence type="ECO:0000313" key="8">
    <source>
        <dbReference type="Proteomes" id="UP000030428"/>
    </source>
</evidence>
<dbReference type="PANTHER" id="PTHR40942">
    <property type="match status" value="1"/>
</dbReference>
<protein>
    <recommendedName>
        <fullName evidence="5">Bis(5'-nucleosyl)-tetraphosphatase, symmetrical</fullName>
        <ecNumber evidence="5">3.6.1.41</ecNumber>
    </recommendedName>
    <alternativeName>
        <fullName evidence="5">Ap4A hydrolase</fullName>
    </alternativeName>
    <alternativeName>
        <fullName evidence="5">Diadenosine 5',5'''-P1,P4-tetraphosphate pyrophosphohydrolase</fullName>
    </alternativeName>
    <alternativeName>
        <fullName evidence="5">Diadenosine tetraphosphatase</fullName>
    </alternativeName>
</protein>
<dbReference type="Proteomes" id="UP000030428">
    <property type="component" value="Unassembled WGS sequence"/>
</dbReference>
<proteinExistence type="inferred from homology"/>
<dbReference type="InterPro" id="IPR029052">
    <property type="entry name" value="Metallo-depent_PP-like"/>
</dbReference>
<dbReference type="HAMAP" id="MF_00199">
    <property type="entry name" value="ApaH"/>
    <property type="match status" value="1"/>
</dbReference>
<dbReference type="EC" id="3.6.1.41" evidence="5"/>
<evidence type="ECO:0000256" key="2">
    <source>
        <dbReference type="ARBA" id="ARBA00005419"/>
    </source>
</evidence>
<evidence type="ECO:0000256" key="3">
    <source>
        <dbReference type="ARBA" id="ARBA00022801"/>
    </source>
</evidence>
<evidence type="ECO:0000259" key="6">
    <source>
        <dbReference type="Pfam" id="PF00149"/>
    </source>
</evidence>
<keyword evidence="3 5" id="KW-0378">Hydrolase</keyword>
<evidence type="ECO:0000256" key="4">
    <source>
        <dbReference type="ARBA" id="ARBA00049417"/>
    </source>
</evidence>
<dbReference type="GO" id="GO:0008803">
    <property type="term" value="F:bis(5'-nucleosyl)-tetraphosphatase (symmetrical) activity"/>
    <property type="evidence" value="ECO:0007669"/>
    <property type="project" value="UniProtKB-UniRule"/>
</dbReference>
<evidence type="ECO:0000256" key="1">
    <source>
        <dbReference type="ARBA" id="ARBA00003413"/>
    </source>
</evidence>
<organism evidence="7 8">
    <name type="scientific">Candidatus Thiomargarita nelsonii</name>
    <dbReference type="NCBI Taxonomy" id="1003181"/>
    <lineage>
        <taxon>Bacteria</taxon>
        <taxon>Pseudomonadati</taxon>
        <taxon>Pseudomonadota</taxon>
        <taxon>Gammaproteobacteria</taxon>
        <taxon>Thiotrichales</taxon>
        <taxon>Thiotrichaceae</taxon>
        <taxon>Thiomargarita</taxon>
    </lineage>
</organism>
<dbReference type="AlphaFoldDB" id="A0A4E0RKY9"/>
<evidence type="ECO:0000256" key="5">
    <source>
        <dbReference type="HAMAP-Rule" id="MF_00199"/>
    </source>
</evidence>